<dbReference type="InterPro" id="IPR005532">
    <property type="entry name" value="SUMF_dom"/>
</dbReference>
<dbReference type="PANTHER" id="PTHR23150">
    <property type="entry name" value="SULFATASE MODIFYING FACTOR 1, 2"/>
    <property type="match status" value="1"/>
</dbReference>
<sequence length="421" mass="48570">MKLSFSLVLIITFSIQINAQNTVAKFKYEDAEKAYYDDNFETCIQLLTETEALLGQTAPNILHLRILAEHKLLEQNPLHSYTLIENLRNHCNSYLQNYDIAGLEEKFRDVYEINNALSQYPDSKEAFDAKVAEVERYNTSIINQIKDTMVLIEGGSFIMGNKKAYYTNEQKEHEVSVGDFKMGKYEVTYEQYKLFINETGYKDEGVVYKIGDKVIVDPLNLDWKYGEDKLPRTSEDNNLPVINVSWNGAVAFCQWLSKVTGDYYRLPTEAEWEYVAKDDRPFNVGRWYLKSYNERGWLKHNSNKKIHPVGQKQPNSRGVYDLFGNALEWCYDWYGKNYYHVSPNQNPSGPISGSEKVTRGGNIYTNISFDDKLNLPIIDKTKTYMTMRYTGGANEIRNNVQGFRIVMPLTDEGKAIGNTVN</sequence>
<feature type="chain" id="PRO_5045770686" evidence="1">
    <location>
        <begin position="20"/>
        <end position="421"/>
    </location>
</feature>
<protein>
    <submittedName>
        <fullName evidence="3">Formylglycine-generating enzyme family protein</fullName>
    </submittedName>
</protein>
<feature type="domain" description="Sulfatase-modifying factor enzyme-like" evidence="2">
    <location>
        <begin position="147"/>
        <end position="366"/>
    </location>
</feature>
<dbReference type="InterPro" id="IPR051043">
    <property type="entry name" value="Sulfatase_Mod_Factor_Kinase"/>
</dbReference>
<feature type="signal peptide" evidence="1">
    <location>
        <begin position="1"/>
        <end position="19"/>
    </location>
</feature>
<dbReference type="SUPFAM" id="SSF56436">
    <property type="entry name" value="C-type lectin-like"/>
    <property type="match status" value="1"/>
</dbReference>
<dbReference type="Pfam" id="PF03781">
    <property type="entry name" value="FGE-sulfatase"/>
    <property type="match status" value="1"/>
</dbReference>
<evidence type="ECO:0000256" key="1">
    <source>
        <dbReference type="SAM" id="SignalP"/>
    </source>
</evidence>
<organism evidence="3 4">
    <name type="scientific">Geojedonia litorea</name>
    <dbReference type="NCBI Taxonomy" id="1268269"/>
    <lineage>
        <taxon>Bacteria</taxon>
        <taxon>Pseudomonadati</taxon>
        <taxon>Bacteroidota</taxon>
        <taxon>Flavobacteriia</taxon>
        <taxon>Flavobacteriales</taxon>
        <taxon>Flavobacteriaceae</taxon>
        <taxon>Geojedonia</taxon>
    </lineage>
</organism>
<dbReference type="InterPro" id="IPR042095">
    <property type="entry name" value="SUMF_sf"/>
</dbReference>
<reference evidence="4" key="1">
    <citation type="journal article" date="2019" name="Int. J. Syst. Evol. Microbiol.">
        <title>The Global Catalogue of Microorganisms (GCM) 10K type strain sequencing project: providing services to taxonomists for standard genome sequencing and annotation.</title>
        <authorList>
            <consortium name="The Broad Institute Genomics Platform"/>
            <consortium name="The Broad Institute Genome Sequencing Center for Infectious Disease"/>
            <person name="Wu L."/>
            <person name="Ma J."/>
        </authorList>
    </citation>
    <scope>NUCLEOTIDE SEQUENCE [LARGE SCALE GENOMIC DNA]</scope>
    <source>
        <strain evidence="4">CCUG 63682</strain>
    </source>
</reference>
<name>A0ABV9N258_9FLAO</name>
<comment type="caution">
    <text evidence="3">The sequence shown here is derived from an EMBL/GenBank/DDBJ whole genome shotgun (WGS) entry which is preliminary data.</text>
</comment>
<evidence type="ECO:0000313" key="4">
    <source>
        <dbReference type="Proteomes" id="UP001595953"/>
    </source>
</evidence>
<gene>
    <name evidence="3" type="ORF">ACFO5O_00050</name>
</gene>
<dbReference type="RefSeq" id="WP_387959717.1">
    <property type="nucleotide sequence ID" value="NZ_JBHSGP010000004.1"/>
</dbReference>
<keyword evidence="1" id="KW-0732">Signal</keyword>
<dbReference type="Proteomes" id="UP001595953">
    <property type="component" value="Unassembled WGS sequence"/>
</dbReference>
<evidence type="ECO:0000259" key="2">
    <source>
        <dbReference type="Pfam" id="PF03781"/>
    </source>
</evidence>
<accession>A0ABV9N258</accession>
<dbReference type="PANTHER" id="PTHR23150:SF19">
    <property type="entry name" value="FORMYLGLYCINE-GENERATING ENZYME"/>
    <property type="match status" value="1"/>
</dbReference>
<proteinExistence type="predicted"/>
<dbReference type="InterPro" id="IPR016187">
    <property type="entry name" value="CTDL_fold"/>
</dbReference>
<dbReference type="EMBL" id="JBHSGP010000004">
    <property type="protein sequence ID" value="MFC4720693.1"/>
    <property type="molecule type" value="Genomic_DNA"/>
</dbReference>
<evidence type="ECO:0000313" key="3">
    <source>
        <dbReference type="EMBL" id="MFC4720693.1"/>
    </source>
</evidence>
<dbReference type="Gene3D" id="3.90.1580.10">
    <property type="entry name" value="paralog of FGE (formylglycine-generating enzyme)"/>
    <property type="match status" value="1"/>
</dbReference>
<keyword evidence="4" id="KW-1185">Reference proteome</keyword>